<dbReference type="Pfam" id="PF07702">
    <property type="entry name" value="UTRA"/>
    <property type="match status" value="1"/>
</dbReference>
<dbReference type="GO" id="GO:0045892">
    <property type="term" value="P:negative regulation of DNA-templated transcription"/>
    <property type="evidence" value="ECO:0007669"/>
    <property type="project" value="TreeGrafter"/>
</dbReference>
<dbReference type="CDD" id="cd07377">
    <property type="entry name" value="WHTH_GntR"/>
    <property type="match status" value="1"/>
</dbReference>
<feature type="domain" description="HTH gntR-type" evidence="4">
    <location>
        <begin position="9"/>
        <end position="77"/>
    </location>
</feature>
<dbReference type="GO" id="GO:0003700">
    <property type="term" value="F:DNA-binding transcription factor activity"/>
    <property type="evidence" value="ECO:0007669"/>
    <property type="project" value="InterPro"/>
</dbReference>
<keyword evidence="6" id="KW-1185">Reference proteome</keyword>
<comment type="caution">
    <text evidence="5">The sequence shown here is derived from an EMBL/GenBank/DDBJ whole genome shotgun (WGS) entry which is preliminary data.</text>
</comment>
<dbReference type="InterPro" id="IPR028978">
    <property type="entry name" value="Chorismate_lyase_/UTRA_dom_sf"/>
</dbReference>
<dbReference type="InterPro" id="IPR011663">
    <property type="entry name" value="UTRA"/>
</dbReference>
<dbReference type="Pfam" id="PF00392">
    <property type="entry name" value="GntR"/>
    <property type="match status" value="1"/>
</dbReference>
<dbReference type="InterPro" id="IPR000524">
    <property type="entry name" value="Tscrpt_reg_HTH_GntR"/>
</dbReference>
<evidence type="ECO:0000259" key="4">
    <source>
        <dbReference type="PROSITE" id="PS50949"/>
    </source>
</evidence>
<dbReference type="AlphaFoldDB" id="A0A4R2NHQ3"/>
<dbReference type="Proteomes" id="UP000295416">
    <property type="component" value="Unassembled WGS sequence"/>
</dbReference>
<dbReference type="PRINTS" id="PR00035">
    <property type="entry name" value="HTHGNTR"/>
</dbReference>
<dbReference type="EMBL" id="SLXK01000049">
    <property type="protein sequence ID" value="TCP20772.1"/>
    <property type="molecule type" value="Genomic_DNA"/>
</dbReference>
<dbReference type="InterPro" id="IPR036390">
    <property type="entry name" value="WH_DNA-bd_sf"/>
</dbReference>
<dbReference type="FunFam" id="1.10.10.10:FF:000079">
    <property type="entry name" value="GntR family transcriptional regulator"/>
    <property type="match status" value="1"/>
</dbReference>
<organism evidence="5 6">
    <name type="scientific">Scopulibacillus darangshiensis</name>
    <dbReference type="NCBI Taxonomy" id="442528"/>
    <lineage>
        <taxon>Bacteria</taxon>
        <taxon>Bacillati</taxon>
        <taxon>Bacillota</taxon>
        <taxon>Bacilli</taxon>
        <taxon>Bacillales</taxon>
        <taxon>Sporolactobacillaceae</taxon>
        <taxon>Scopulibacillus</taxon>
    </lineage>
</organism>
<dbReference type="SUPFAM" id="SSF64288">
    <property type="entry name" value="Chorismate lyase-like"/>
    <property type="match status" value="1"/>
</dbReference>
<proteinExistence type="predicted"/>
<dbReference type="PROSITE" id="PS50949">
    <property type="entry name" value="HTH_GNTR"/>
    <property type="match status" value="1"/>
</dbReference>
<evidence type="ECO:0000313" key="6">
    <source>
        <dbReference type="Proteomes" id="UP000295416"/>
    </source>
</evidence>
<evidence type="ECO:0000313" key="5">
    <source>
        <dbReference type="EMBL" id="TCP20772.1"/>
    </source>
</evidence>
<dbReference type="RefSeq" id="WP_132747954.1">
    <property type="nucleotide sequence ID" value="NZ_SLXK01000049.1"/>
</dbReference>
<evidence type="ECO:0000256" key="1">
    <source>
        <dbReference type="ARBA" id="ARBA00023015"/>
    </source>
</evidence>
<evidence type="ECO:0000256" key="2">
    <source>
        <dbReference type="ARBA" id="ARBA00023125"/>
    </source>
</evidence>
<dbReference type="InterPro" id="IPR050679">
    <property type="entry name" value="Bact_HTH_transcr_reg"/>
</dbReference>
<dbReference type="GO" id="GO:0003677">
    <property type="term" value="F:DNA binding"/>
    <property type="evidence" value="ECO:0007669"/>
    <property type="project" value="UniProtKB-KW"/>
</dbReference>
<evidence type="ECO:0000256" key="3">
    <source>
        <dbReference type="ARBA" id="ARBA00023163"/>
    </source>
</evidence>
<keyword evidence="2" id="KW-0238">DNA-binding</keyword>
<dbReference type="PANTHER" id="PTHR44846:SF1">
    <property type="entry name" value="MANNOSYL-D-GLYCERATE TRANSPORT_METABOLISM SYSTEM REPRESSOR MNGR-RELATED"/>
    <property type="match status" value="1"/>
</dbReference>
<dbReference type="InterPro" id="IPR036388">
    <property type="entry name" value="WH-like_DNA-bd_sf"/>
</dbReference>
<dbReference type="SMART" id="SM00866">
    <property type="entry name" value="UTRA"/>
    <property type="match status" value="1"/>
</dbReference>
<dbReference type="OrthoDB" id="9801546at2"/>
<dbReference type="Gene3D" id="3.40.1410.10">
    <property type="entry name" value="Chorismate lyase-like"/>
    <property type="match status" value="1"/>
</dbReference>
<dbReference type="SMART" id="SM00345">
    <property type="entry name" value="HTH_GNTR"/>
    <property type="match status" value="1"/>
</dbReference>
<dbReference type="PANTHER" id="PTHR44846">
    <property type="entry name" value="MANNOSYL-D-GLYCERATE TRANSPORT/METABOLISM SYSTEM REPRESSOR MNGR-RELATED"/>
    <property type="match status" value="1"/>
</dbReference>
<name>A0A4R2NHQ3_9BACL</name>
<accession>A0A4R2NHQ3</accession>
<protein>
    <submittedName>
        <fullName evidence="5">GntR family transcriptional regulator</fullName>
    </submittedName>
</protein>
<dbReference type="Gene3D" id="1.10.10.10">
    <property type="entry name" value="Winged helix-like DNA-binding domain superfamily/Winged helix DNA-binding domain"/>
    <property type="match status" value="1"/>
</dbReference>
<gene>
    <name evidence="5" type="ORF">EV207_1499</name>
</gene>
<keyword evidence="3" id="KW-0804">Transcription</keyword>
<sequence length="245" mass="27815">MKLNGDSAKPLYEQLKNVLKEEIHRGIYKYGEKIPPEPVLCENYGVSRITARRAVSDLVKEDILDRQQGKGTFVKHHAVTRELLTVNGFSDNVKTEGKEPHSKVVSKEIITSTPYLEEGLEIPEGTKVLKLVRLLLIENGTVILDIAHYPLNRFPKLADYIGDSVSTYETLREVYHVQPSYNKRKLNIVLATKKESEFLNCELGEPLFEVKKLSYDSNKVPVHTSTLYAIGKNVTFTVNDPMEEK</sequence>
<keyword evidence="1" id="KW-0805">Transcription regulation</keyword>
<dbReference type="SUPFAM" id="SSF46785">
    <property type="entry name" value="Winged helix' DNA-binding domain"/>
    <property type="match status" value="1"/>
</dbReference>
<reference evidence="5 6" key="1">
    <citation type="submission" date="2019-03" db="EMBL/GenBank/DDBJ databases">
        <title>Genomic Encyclopedia of Type Strains, Phase IV (KMG-IV): sequencing the most valuable type-strain genomes for metagenomic binning, comparative biology and taxonomic classification.</title>
        <authorList>
            <person name="Goeker M."/>
        </authorList>
    </citation>
    <scope>NUCLEOTIDE SEQUENCE [LARGE SCALE GENOMIC DNA]</scope>
    <source>
        <strain evidence="5 6">DSM 19377</strain>
    </source>
</reference>